<keyword evidence="3 4" id="KW-0012">Acyltransferase</keyword>
<dbReference type="InterPro" id="IPR004552">
    <property type="entry name" value="AGP_acyltrans"/>
</dbReference>
<dbReference type="NCBIfam" id="TIGR00530">
    <property type="entry name" value="AGP_acyltrn"/>
    <property type="match status" value="1"/>
</dbReference>
<accession>A0A841QZV0</accession>
<sequence length="195" mass="22106">MIKKFLHLLAKFLFIFLGGAKIIGQENVPKEGGVIIASNHKSNWDPPIVFAAMPRQVYFLAKEELFRNFFLRQFLNVLEMVPLHRGKVDRAAMRQSFAIIRRGELLGIFPEGTRIRHEGLGPFHTGMASLALRLGVPIVPVAAIHTVRPWSKSVPVVAIGEPVMVEKDKPTPEKITEVNNLIRERIEKLYEMYKG</sequence>
<keyword evidence="7" id="KW-1185">Reference proteome</keyword>
<dbReference type="PANTHER" id="PTHR10434">
    <property type="entry name" value="1-ACYL-SN-GLYCEROL-3-PHOSPHATE ACYLTRANSFERASE"/>
    <property type="match status" value="1"/>
</dbReference>
<comment type="domain">
    <text evidence="4">The HXXXXD motif is essential for acyltransferase activity and may constitute the binding site for the phosphate moiety of the glycerol-3-phosphate.</text>
</comment>
<dbReference type="SMART" id="SM00563">
    <property type="entry name" value="PlsC"/>
    <property type="match status" value="1"/>
</dbReference>
<dbReference type="Proteomes" id="UP000591941">
    <property type="component" value="Unassembled WGS sequence"/>
</dbReference>
<evidence type="ECO:0000256" key="3">
    <source>
        <dbReference type="ARBA" id="ARBA00023315"/>
    </source>
</evidence>
<feature type="domain" description="Phospholipid/glycerol acyltransferase" evidence="5">
    <location>
        <begin position="34"/>
        <end position="146"/>
    </location>
</feature>
<evidence type="ECO:0000256" key="4">
    <source>
        <dbReference type="RuleBase" id="RU361267"/>
    </source>
</evidence>
<protein>
    <recommendedName>
        <fullName evidence="4">1-acyl-sn-glycerol-3-phosphate acyltransferase</fullName>
        <ecNumber evidence="4">2.3.1.51</ecNumber>
    </recommendedName>
</protein>
<dbReference type="RefSeq" id="WP_159822081.1">
    <property type="nucleotide sequence ID" value="NZ_CABWNB010000001.1"/>
</dbReference>
<dbReference type="CDD" id="cd07989">
    <property type="entry name" value="LPLAT_AGPAT-like"/>
    <property type="match status" value="1"/>
</dbReference>
<keyword evidence="4" id="KW-0444">Lipid biosynthesis</keyword>
<dbReference type="AlphaFoldDB" id="A0A841QZV0"/>
<keyword evidence="4" id="KW-0443">Lipid metabolism</keyword>
<dbReference type="EMBL" id="JACHHI010000001">
    <property type="protein sequence ID" value="MBB6477056.1"/>
    <property type="molecule type" value="Genomic_DNA"/>
</dbReference>
<evidence type="ECO:0000259" key="5">
    <source>
        <dbReference type="SMART" id="SM00563"/>
    </source>
</evidence>
<dbReference type="SUPFAM" id="SSF69593">
    <property type="entry name" value="Glycerol-3-phosphate (1)-acyltransferase"/>
    <property type="match status" value="1"/>
</dbReference>
<evidence type="ECO:0000256" key="1">
    <source>
        <dbReference type="ARBA" id="ARBA00008655"/>
    </source>
</evidence>
<dbReference type="GO" id="GO:0003841">
    <property type="term" value="F:1-acylglycerol-3-phosphate O-acyltransferase activity"/>
    <property type="evidence" value="ECO:0007669"/>
    <property type="project" value="UniProtKB-UniRule"/>
</dbReference>
<proteinExistence type="inferred from homology"/>
<comment type="catalytic activity">
    <reaction evidence="4">
        <text>a 1-acyl-sn-glycero-3-phosphate + an acyl-CoA = a 1,2-diacyl-sn-glycero-3-phosphate + CoA</text>
        <dbReference type="Rhea" id="RHEA:19709"/>
        <dbReference type="ChEBI" id="CHEBI:57287"/>
        <dbReference type="ChEBI" id="CHEBI:57970"/>
        <dbReference type="ChEBI" id="CHEBI:58342"/>
        <dbReference type="ChEBI" id="CHEBI:58608"/>
        <dbReference type="EC" id="2.3.1.51"/>
    </reaction>
</comment>
<reference evidence="6 7" key="1">
    <citation type="submission" date="2020-08" db="EMBL/GenBank/DDBJ databases">
        <title>Genomic Encyclopedia of Type Strains, Phase IV (KMG-IV): sequencing the most valuable type-strain genomes for metagenomic binning, comparative biology and taxonomic classification.</title>
        <authorList>
            <person name="Goeker M."/>
        </authorList>
    </citation>
    <scope>NUCLEOTIDE SEQUENCE [LARGE SCALE GENOMIC DNA]</scope>
    <source>
        <strain evidence="6 7">DSM 21255</strain>
    </source>
</reference>
<evidence type="ECO:0000256" key="2">
    <source>
        <dbReference type="ARBA" id="ARBA00022679"/>
    </source>
</evidence>
<evidence type="ECO:0000313" key="7">
    <source>
        <dbReference type="Proteomes" id="UP000591941"/>
    </source>
</evidence>
<dbReference type="GO" id="GO:0006654">
    <property type="term" value="P:phosphatidic acid biosynthetic process"/>
    <property type="evidence" value="ECO:0007669"/>
    <property type="project" value="TreeGrafter"/>
</dbReference>
<keyword evidence="4" id="KW-1208">Phospholipid metabolism</keyword>
<comment type="similarity">
    <text evidence="1 4">Belongs to the 1-acyl-sn-glycerol-3-phosphate acyltransferase family.</text>
</comment>
<dbReference type="GO" id="GO:0016020">
    <property type="term" value="C:membrane"/>
    <property type="evidence" value="ECO:0007669"/>
    <property type="project" value="InterPro"/>
</dbReference>
<gene>
    <name evidence="6" type="ORF">HNR45_000078</name>
</gene>
<name>A0A841QZV0_9FIRM</name>
<dbReference type="OrthoDB" id="9803035at2"/>
<keyword evidence="2 4" id="KW-0808">Transferase</keyword>
<dbReference type="GeneID" id="93485362"/>
<keyword evidence="4" id="KW-0594">Phospholipid biosynthesis</keyword>
<dbReference type="EC" id="2.3.1.51" evidence="4"/>
<evidence type="ECO:0000313" key="6">
    <source>
        <dbReference type="EMBL" id="MBB6477056.1"/>
    </source>
</evidence>
<organism evidence="6 7">
    <name type="scientific">Negativicoccus succinicivorans</name>
    <dbReference type="NCBI Taxonomy" id="620903"/>
    <lineage>
        <taxon>Bacteria</taxon>
        <taxon>Bacillati</taxon>
        <taxon>Bacillota</taxon>
        <taxon>Negativicutes</taxon>
        <taxon>Veillonellales</taxon>
        <taxon>Veillonellaceae</taxon>
        <taxon>Negativicoccus</taxon>
    </lineage>
</organism>
<dbReference type="PANTHER" id="PTHR10434:SF11">
    <property type="entry name" value="1-ACYL-SN-GLYCEROL-3-PHOSPHATE ACYLTRANSFERASE"/>
    <property type="match status" value="1"/>
</dbReference>
<dbReference type="InterPro" id="IPR002123">
    <property type="entry name" value="Plipid/glycerol_acylTrfase"/>
</dbReference>
<dbReference type="Pfam" id="PF01553">
    <property type="entry name" value="Acyltransferase"/>
    <property type="match status" value="1"/>
</dbReference>
<comment type="caution">
    <text evidence="6">The sequence shown here is derived from an EMBL/GenBank/DDBJ whole genome shotgun (WGS) entry which is preliminary data.</text>
</comment>